<dbReference type="RefSeq" id="WP_185251684.1">
    <property type="nucleotide sequence ID" value="NZ_JACKXE010000001.1"/>
</dbReference>
<protein>
    <submittedName>
        <fullName evidence="3">Uncharacterized protein</fullName>
    </submittedName>
</protein>
<dbReference type="EMBL" id="JACKXE010000001">
    <property type="protein sequence ID" value="MBB6626403.1"/>
    <property type="molecule type" value="Genomic_DNA"/>
</dbReference>
<feature type="region of interest" description="Disordered" evidence="1">
    <location>
        <begin position="16"/>
        <end position="67"/>
    </location>
</feature>
<feature type="compositionally biased region" description="Acidic residues" evidence="1">
    <location>
        <begin position="39"/>
        <end position="48"/>
    </location>
</feature>
<evidence type="ECO:0000256" key="1">
    <source>
        <dbReference type="SAM" id="MobiDB-lite"/>
    </source>
</evidence>
<name>A0A7X0RDP2_9ACTN</name>
<evidence type="ECO:0000256" key="2">
    <source>
        <dbReference type="SAM" id="Phobius"/>
    </source>
</evidence>
<feature type="transmembrane region" description="Helical" evidence="2">
    <location>
        <begin position="101"/>
        <end position="119"/>
    </location>
</feature>
<evidence type="ECO:0000313" key="4">
    <source>
        <dbReference type="Proteomes" id="UP000523955"/>
    </source>
</evidence>
<evidence type="ECO:0000313" key="3">
    <source>
        <dbReference type="EMBL" id="MBB6626403.1"/>
    </source>
</evidence>
<gene>
    <name evidence="3" type="ORF">H5V45_03615</name>
</gene>
<feature type="transmembrane region" description="Helical" evidence="2">
    <location>
        <begin position="75"/>
        <end position="95"/>
    </location>
</feature>
<dbReference type="AlphaFoldDB" id="A0A7X0RDP2"/>
<keyword evidence="2" id="KW-0812">Transmembrane</keyword>
<dbReference type="Proteomes" id="UP000523955">
    <property type="component" value="Unassembled WGS sequence"/>
</dbReference>
<comment type="caution">
    <text evidence="3">The sequence shown here is derived from an EMBL/GenBank/DDBJ whole genome shotgun (WGS) entry which is preliminary data.</text>
</comment>
<accession>A0A7X0RDP2</accession>
<organism evidence="3 4">
    <name type="scientific">Nocardioides luti</name>
    <dbReference type="NCBI Taxonomy" id="2761101"/>
    <lineage>
        <taxon>Bacteria</taxon>
        <taxon>Bacillati</taxon>
        <taxon>Actinomycetota</taxon>
        <taxon>Actinomycetes</taxon>
        <taxon>Propionibacteriales</taxon>
        <taxon>Nocardioidaceae</taxon>
        <taxon>Nocardioides</taxon>
    </lineage>
</organism>
<reference evidence="3 4" key="1">
    <citation type="submission" date="2020-08" db="EMBL/GenBank/DDBJ databases">
        <authorList>
            <person name="Seo M.-J."/>
        </authorList>
    </citation>
    <scope>NUCLEOTIDE SEQUENCE [LARGE SCALE GENOMIC DNA]</scope>
    <source>
        <strain evidence="3 4">KIGAM211</strain>
    </source>
</reference>
<keyword evidence="2" id="KW-1133">Transmembrane helix</keyword>
<keyword evidence="4" id="KW-1185">Reference proteome</keyword>
<proteinExistence type="predicted"/>
<sequence length="135" mass="14559">MQRDSDDDAWRAIVDNYGARADLEPEPGDLPQQRHELPDLPDEPDETPAEAAARDEDRFVPPAPPPVPRATPDRFAAWLGLFGAPAVLLAALVLNLPLPGWAGYLLVAAFVGGFGYLVVQMPRGPRDPGDDGARL</sequence>
<keyword evidence="2" id="KW-0472">Membrane</keyword>